<dbReference type="EMBL" id="PDOD01000001">
    <property type="protein sequence ID" value="PYZ94911.1"/>
    <property type="molecule type" value="Genomic_DNA"/>
</dbReference>
<comment type="caution">
    <text evidence="1">The sequence shown here is derived from an EMBL/GenBank/DDBJ whole genome shotgun (WGS) entry which is preliminary data.</text>
</comment>
<dbReference type="Proteomes" id="UP000248214">
    <property type="component" value="Unassembled WGS sequence"/>
</dbReference>
<protein>
    <submittedName>
        <fullName evidence="1">Uncharacterized protein</fullName>
    </submittedName>
</protein>
<organism evidence="1 2">
    <name type="scientific">Salipaludibacillus keqinensis</name>
    <dbReference type="NCBI Taxonomy" id="2045207"/>
    <lineage>
        <taxon>Bacteria</taxon>
        <taxon>Bacillati</taxon>
        <taxon>Bacillota</taxon>
        <taxon>Bacilli</taxon>
        <taxon>Bacillales</taxon>
        <taxon>Bacillaceae</taxon>
    </lineage>
</organism>
<gene>
    <name evidence="1" type="ORF">CR194_05150</name>
</gene>
<name>A0A323TJ10_9BACI</name>
<accession>A0A323TJ10</accession>
<reference evidence="1 2" key="1">
    <citation type="submission" date="2017-10" db="EMBL/GenBank/DDBJ databases">
        <title>Bacillus sp. nov., a halophilic bacterium isolated from a Keqin Lake.</title>
        <authorList>
            <person name="Wang H."/>
        </authorList>
    </citation>
    <scope>NUCLEOTIDE SEQUENCE [LARGE SCALE GENOMIC DNA]</scope>
    <source>
        <strain evidence="1 2">KQ-12</strain>
    </source>
</reference>
<proteinExistence type="predicted"/>
<keyword evidence="2" id="KW-1185">Reference proteome</keyword>
<evidence type="ECO:0000313" key="1">
    <source>
        <dbReference type="EMBL" id="PYZ94911.1"/>
    </source>
</evidence>
<evidence type="ECO:0000313" key="2">
    <source>
        <dbReference type="Proteomes" id="UP000248214"/>
    </source>
</evidence>
<dbReference type="RefSeq" id="WP_110608544.1">
    <property type="nucleotide sequence ID" value="NZ_PDOD01000001.1"/>
</dbReference>
<sequence>MTKEVNYKIIILNDKSYEISPILASQKIDPTDFKRGSKVLKKLINLGVITYKDLPSNLNKLLKIDGAGEKVVSYIFDRLIILDKNLIRNSYTYHGSNYKELEAFRNWIVARAHLEPSKLDTRYIQLEELKFLSYLQDEDISLKSLGQTIGVSSEQARQILIKGRIKVKLNTIKFFPRLADKFQRLSEIRMGNIEFCKDSLVIYILYLSFNNLSRK</sequence>
<dbReference type="OrthoDB" id="9987205at2"/>
<dbReference type="AlphaFoldDB" id="A0A323TJ10"/>